<sequence length="690" mass="75215">MHSLFVLFFFGFLGLEAAVEDCNRSCGSYTAPYPFGFSGGCSIALNCSNPARSTYYLGDFAVRNLTQDAIVVDVQPSCNRSVRTASIFFRQNFALSNRTGVLLRNCTRRHSGGNCSAESVLVDDQCGTNYENTTCFLNATAMKDLDSSGCEVFYTSGVAYKESVLSVDLNTAELEWWLPQPCYCDANSELVWVNGTSQSGCRCKCRSGFHGDGFVNGTGCRRVIAAICNRFVVIKVEAALFRSSDGLIGKFGSLIGGKNFDVIHETGIIAGASTMAALVLVYCWLRRRTSLTRKRESIRRLLSEASSTVPLYSYKDIEKATDGFSPERILGTGAYGTVYGGELGSSGRQVAVKLIKNRDSLEQVMNEIKVVSSVSHPNLVRLLGCCMEQSSKGLNILVYECMPNGTLAQHLQRQRGPALPWTVRLSIAVDTAKAIAYLHSSVRPPIFHRDIKSSNILLDHNYHSKVADFGLSRMGLADSVASQSHISTAPQGTPGYVDPQYHQNFQLSDKSDVYSFGVVLMEIVTGMKAVDFGRQQSEVNLAALAVDCIGRGRVDEIVDPFLEPHRDAWTLTSVHKVAELAFRCLAFHRDMRPSMTEVADDLEQIKLSGWAPAEDGALLSTGSSFSSFCSSSASSVAERPPRAASKIQRLALARCMIEEVNVESPVSVQDPWLSEQSSPSATSLLGNVIN</sequence>
<dbReference type="GO" id="GO:0004674">
    <property type="term" value="F:protein serine/threonine kinase activity"/>
    <property type="evidence" value="ECO:0007669"/>
    <property type="project" value="UniProtKB-KW"/>
</dbReference>
<feature type="compositionally biased region" description="Polar residues" evidence="13">
    <location>
        <begin position="674"/>
        <end position="690"/>
    </location>
</feature>
<dbReference type="CDD" id="cd14066">
    <property type="entry name" value="STKc_IRAK"/>
    <property type="match status" value="1"/>
</dbReference>
<reference evidence="16 17" key="1">
    <citation type="submission" date="2020-08" db="EMBL/GenBank/DDBJ databases">
        <title>Plant Genome Project.</title>
        <authorList>
            <person name="Zhang R.-G."/>
        </authorList>
    </citation>
    <scope>NUCLEOTIDE SEQUENCE [LARGE SCALE GENOMIC DNA]</scope>
    <source>
        <tissue evidence="16">Rhizome</tissue>
    </source>
</reference>
<dbReference type="FunFam" id="1.10.510.10:FF:000161">
    <property type="entry name" value="Wall-associated receptor kinase-like 20"/>
    <property type="match status" value="1"/>
</dbReference>
<protein>
    <recommendedName>
        <fullName evidence="15">Protein kinase domain-containing protein</fullName>
    </recommendedName>
</protein>
<evidence type="ECO:0000256" key="11">
    <source>
        <dbReference type="ARBA" id="ARBA00023180"/>
    </source>
</evidence>
<keyword evidence="2" id="KW-0723">Serine/threonine-protein kinase</keyword>
<dbReference type="InterPro" id="IPR017441">
    <property type="entry name" value="Protein_kinase_ATP_BS"/>
</dbReference>
<evidence type="ECO:0000256" key="6">
    <source>
        <dbReference type="ARBA" id="ARBA00022741"/>
    </source>
</evidence>
<feature type="signal peptide" evidence="14">
    <location>
        <begin position="1"/>
        <end position="17"/>
    </location>
</feature>
<gene>
    <name evidence="16" type="ORF">ZIOFF_046408</name>
</gene>
<evidence type="ECO:0000259" key="15">
    <source>
        <dbReference type="PROSITE" id="PS50011"/>
    </source>
</evidence>
<dbReference type="InterPro" id="IPR011009">
    <property type="entry name" value="Kinase-like_dom_sf"/>
</dbReference>
<keyword evidence="3" id="KW-0808">Transferase</keyword>
<keyword evidence="17" id="KW-1185">Reference proteome</keyword>
<evidence type="ECO:0000256" key="4">
    <source>
        <dbReference type="ARBA" id="ARBA00022692"/>
    </source>
</evidence>
<keyword evidence="5 14" id="KW-0732">Signal</keyword>
<dbReference type="SUPFAM" id="SSF56112">
    <property type="entry name" value="Protein kinase-like (PK-like)"/>
    <property type="match status" value="1"/>
</dbReference>
<feature type="region of interest" description="Disordered" evidence="13">
    <location>
        <begin position="669"/>
        <end position="690"/>
    </location>
</feature>
<evidence type="ECO:0000256" key="2">
    <source>
        <dbReference type="ARBA" id="ARBA00022527"/>
    </source>
</evidence>
<evidence type="ECO:0000256" key="12">
    <source>
        <dbReference type="PROSITE-ProRule" id="PRU10141"/>
    </source>
</evidence>
<dbReference type="InterPro" id="IPR001245">
    <property type="entry name" value="Ser-Thr/Tyr_kinase_cat_dom"/>
</dbReference>
<dbReference type="EMBL" id="JACMSC010000012">
    <property type="protein sequence ID" value="KAG6498494.1"/>
    <property type="molecule type" value="Genomic_DNA"/>
</dbReference>
<evidence type="ECO:0000256" key="13">
    <source>
        <dbReference type="SAM" id="MobiDB-lite"/>
    </source>
</evidence>
<dbReference type="PANTHER" id="PTHR46008:SF62">
    <property type="entry name" value="PROTEIN KINASE DOMAIN-CONTAINING PROTEIN"/>
    <property type="match status" value="1"/>
</dbReference>
<dbReference type="SMART" id="SM00220">
    <property type="entry name" value="S_TKc"/>
    <property type="match status" value="1"/>
</dbReference>
<evidence type="ECO:0000256" key="1">
    <source>
        <dbReference type="ARBA" id="ARBA00004167"/>
    </source>
</evidence>
<dbReference type="PANTHER" id="PTHR46008">
    <property type="entry name" value="LEAF RUST 10 DISEASE-RESISTANCE LOCUS RECEPTOR-LIKE PROTEIN KINASE-LIKE 1.4"/>
    <property type="match status" value="1"/>
</dbReference>
<evidence type="ECO:0000256" key="7">
    <source>
        <dbReference type="ARBA" id="ARBA00022777"/>
    </source>
</evidence>
<keyword evidence="6 12" id="KW-0547">Nucleotide-binding</keyword>
<dbReference type="Proteomes" id="UP000734854">
    <property type="component" value="Unassembled WGS sequence"/>
</dbReference>
<keyword evidence="7" id="KW-0418">Kinase</keyword>
<dbReference type="PROSITE" id="PS00107">
    <property type="entry name" value="PROTEIN_KINASE_ATP"/>
    <property type="match status" value="1"/>
</dbReference>
<evidence type="ECO:0000256" key="10">
    <source>
        <dbReference type="ARBA" id="ARBA00023136"/>
    </source>
</evidence>
<keyword evidence="10" id="KW-0472">Membrane</keyword>
<organism evidence="16 17">
    <name type="scientific">Zingiber officinale</name>
    <name type="common">Ginger</name>
    <name type="synonym">Amomum zingiber</name>
    <dbReference type="NCBI Taxonomy" id="94328"/>
    <lineage>
        <taxon>Eukaryota</taxon>
        <taxon>Viridiplantae</taxon>
        <taxon>Streptophyta</taxon>
        <taxon>Embryophyta</taxon>
        <taxon>Tracheophyta</taxon>
        <taxon>Spermatophyta</taxon>
        <taxon>Magnoliopsida</taxon>
        <taxon>Liliopsida</taxon>
        <taxon>Zingiberales</taxon>
        <taxon>Zingiberaceae</taxon>
        <taxon>Zingiber</taxon>
    </lineage>
</organism>
<evidence type="ECO:0000256" key="5">
    <source>
        <dbReference type="ARBA" id="ARBA00022729"/>
    </source>
</evidence>
<dbReference type="GO" id="GO:0005524">
    <property type="term" value="F:ATP binding"/>
    <property type="evidence" value="ECO:0007669"/>
    <property type="project" value="UniProtKB-UniRule"/>
</dbReference>
<comment type="subcellular location">
    <subcellularLocation>
        <location evidence="1">Membrane</location>
        <topology evidence="1">Single-pass membrane protein</topology>
    </subcellularLocation>
</comment>
<evidence type="ECO:0000256" key="9">
    <source>
        <dbReference type="ARBA" id="ARBA00022989"/>
    </source>
</evidence>
<feature type="binding site" evidence="12">
    <location>
        <position position="353"/>
    </location>
    <ligand>
        <name>ATP</name>
        <dbReference type="ChEBI" id="CHEBI:30616"/>
    </ligand>
</feature>
<evidence type="ECO:0000256" key="8">
    <source>
        <dbReference type="ARBA" id="ARBA00022840"/>
    </source>
</evidence>
<name>A0A8J5G5G7_ZINOF</name>
<dbReference type="AlphaFoldDB" id="A0A8J5G5G7"/>
<evidence type="ECO:0000256" key="3">
    <source>
        <dbReference type="ARBA" id="ARBA00022679"/>
    </source>
</evidence>
<keyword evidence="4" id="KW-0812">Transmembrane</keyword>
<evidence type="ECO:0000313" key="17">
    <source>
        <dbReference type="Proteomes" id="UP000734854"/>
    </source>
</evidence>
<proteinExistence type="predicted"/>
<accession>A0A8J5G5G7</accession>
<dbReference type="InterPro" id="IPR000719">
    <property type="entry name" value="Prot_kinase_dom"/>
</dbReference>
<keyword evidence="11" id="KW-0325">Glycoprotein</keyword>
<keyword evidence="9" id="KW-1133">Transmembrane helix</keyword>
<keyword evidence="8 12" id="KW-0067">ATP-binding</keyword>
<dbReference type="Gene3D" id="1.10.510.10">
    <property type="entry name" value="Transferase(Phosphotransferase) domain 1"/>
    <property type="match status" value="1"/>
</dbReference>
<dbReference type="PROSITE" id="PS00108">
    <property type="entry name" value="PROTEIN_KINASE_ST"/>
    <property type="match status" value="1"/>
</dbReference>
<dbReference type="GO" id="GO:0005886">
    <property type="term" value="C:plasma membrane"/>
    <property type="evidence" value="ECO:0007669"/>
    <property type="project" value="UniProtKB-ARBA"/>
</dbReference>
<feature type="domain" description="Protein kinase" evidence="15">
    <location>
        <begin position="324"/>
        <end position="607"/>
    </location>
</feature>
<dbReference type="PROSITE" id="PS50011">
    <property type="entry name" value="PROTEIN_KINASE_DOM"/>
    <property type="match status" value="1"/>
</dbReference>
<dbReference type="Gene3D" id="3.30.200.20">
    <property type="entry name" value="Phosphorylase Kinase, domain 1"/>
    <property type="match status" value="1"/>
</dbReference>
<comment type="caution">
    <text evidence="16">The sequence shown here is derived from an EMBL/GenBank/DDBJ whole genome shotgun (WGS) entry which is preliminary data.</text>
</comment>
<evidence type="ECO:0000256" key="14">
    <source>
        <dbReference type="SAM" id="SignalP"/>
    </source>
</evidence>
<evidence type="ECO:0000313" key="16">
    <source>
        <dbReference type="EMBL" id="KAG6498494.1"/>
    </source>
</evidence>
<feature type="chain" id="PRO_5035299085" description="Protein kinase domain-containing protein" evidence="14">
    <location>
        <begin position="18"/>
        <end position="690"/>
    </location>
</feature>
<dbReference type="Pfam" id="PF07714">
    <property type="entry name" value="PK_Tyr_Ser-Thr"/>
    <property type="match status" value="1"/>
</dbReference>
<dbReference type="InterPro" id="IPR008271">
    <property type="entry name" value="Ser/Thr_kinase_AS"/>
</dbReference>